<dbReference type="Proteomes" id="UP001500831">
    <property type="component" value="Unassembled WGS sequence"/>
</dbReference>
<proteinExistence type="predicted"/>
<evidence type="ECO:0008006" key="4">
    <source>
        <dbReference type="Google" id="ProtNLM"/>
    </source>
</evidence>
<keyword evidence="3" id="KW-1185">Reference proteome</keyword>
<organism evidence="2 3">
    <name type="scientific">Streptosporangium fragile</name>
    <dbReference type="NCBI Taxonomy" id="46186"/>
    <lineage>
        <taxon>Bacteria</taxon>
        <taxon>Bacillati</taxon>
        <taxon>Actinomycetota</taxon>
        <taxon>Actinomycetes</taxon>
        <taxon>Streptosporangiales</taxon>
        <taxon>Streptosporangiaceae</taxon>
        <taxon>Streptosporangium</taxon>
    </lineage>
</organism>
<feature type="region of interest" description="Disordered" evidence="1">
    <location>
        <begin position="43"/>
        <end position="80"/>
    </location>
</feature>
<evidence type="ECO:0000256" key="1">
    <source>
        <dbReference type="SAM" id="MobiDB-lite"/>
    </source>
</evidence>
<gene>
    <name evidence="2" type="ORF">GCM10010517_77870</name>
</gene>
<sequence>MTNIRGPVRIQPGMTPAMAMPCPSVRSRRIWLRATCPKITVSGLVMPQEMKPANRKKRGSRGGRPVSHDPDLYRQRNTAERRINRIKEWRGRPSASTRHPRVTSPAFIYVEPSCGSEAFNPSEDPKSVRALARSFTIFV</sequence>
<name>A0ABN3WDY5_9ACTN</name>
<accession>A0ABN3WDY5</accession>
<evidence type="ECO:0000313" key="2">
    <source>
        <dbReference type="EMBL" id="GAA2911357.1"/>
    </source>
</evidence>
<protein>
    <recommendedName>
        <fullName evidence="4">Transposase</fullName>
    </recommendedName>
</protein>
<evidence type="ECO:0000313" key="3">
    <source>
        <dbReference type="Proteomes" id="UP001500831"/>
    </source>
</evidence>
<comment type="caution">
    <text evidence="2">The sequence shown here is derived from an EMBL/GenBank/DDBJ whole genome shotgun (WGS) entry which is preliminary data.</text>
</comment>
<dbReference type="EMBL" id="BAAAVI010000110">
    <property type="protein sequence ID" value="GAA2911357.1"/>
    <property type="molecule type" value="Genomic_DNA"/>
</dbReference>
<feature type="compositionally biased region" description="Basic and acidic residues" evidence="1">
    <location>
        <begin position="66"/>
        <end position="80"/>
    </location>
</feature>
<reference evidence="2 3" key="1">
    <citation type="journal article" date="2019" name="Int. J. Syst. Evol. Microbiol.">
        <title>The Global Catalogue of Microorganisms (GCM) 10K type strain sequencing project: providing services to taxonomists for standard genome sequencing and annotation.</title>
        <authorList>
            <consortium name="The Broad Institute Genomics Platform"/>
            <consortium name="The Broad Institute Genome Sequencing Center for Infectious Disease"/>
            <person name="Wu L."/>
            <person name="Ma J."/>
        </authorList>
    </citation>
    <scope>NUCLEOTIDE SEQUENCE [LARGE SCALE GENOMIC DNA]</scope>
    <source>
        <strain evidence="2 3">JCM 6242</strain>
    </source>
</reference>